<dbReference type="PANTHER" id="PTHR43884:SF12">
    <property type="entry name" value="ISOVALERYL-COA DEHYDROGENASE, MITOCHONDRIAL-RELATED"/>
    <property type="match status" value="1"/>
</dbReference>
<accession>A0ABW3HBG3</accession>
<organism evidence="9 10">
    <name type="scientific">Sphingomonas canadensis</name>
    <dbReference type="NCBI Taxonomy" id="1219257"/>
    <lineage>
        <taxon>Bacteria</taxon>
        <taxon>Pseudomonadati</taxon>
        <taxon>Pseudomonadota</taxon>
        <taxon>Alphaproteobacteria</taxon>
        <taxon>Sphingomonadales</taxon>
        <taxon>Sphingomonadaceae</taxon>
        <taxon>Sphingomonas</taxon>
    </lineage>
</organism>
<evidence type="ECO:0000259" key="7">
    <source>
        <dbReference type="Pfam" id="PF02770"/>
    </source>
</evidence>
<evidence type="ECO:0000256" key="4">
    <source>
        <dbReference type="ARBA" id="ARBA00022827"/>
    </source>
</evidence>
<dbReference type="RefSeq" id="WP_264944738.1">
    <property type="nucleotide sequence ID" value="NZ_JAPDRA010000005.1"/>
</dbReference>
<sequence>MKDPIATARAAAAGLDRGSLIDRDRAGTFDRSGWIAVAEAGLTGLGTEYGLAADPPTIARLLAAFGEECHDNGLSLALNAHLWGCVGPLMRFGTERQKAMYGARLCGGSAIGALAATEPDAGSDLSTLSTRAERRDDGYVLNGRKLYVTNAPLADVVIVLAALDPERGPLGAAMFVVERGTPGLDTPEATETMGFRTARVGEVVLNDCRVSAGALLGAEGAGLAIFAHAMEQERRFIMAFAVGAMQRQLDACVRRARARRQFGRAIGDFQQISGKLVDMQLRLETARGLLHRAAEAGGRRSQRAALAAMAKYAISEAWVRNCEDAIQIHGGAGYAVQAGIERELRDAIGSRLFSGTSELQRETMARTLMLG</sequence>
<dbReference type="Gene3D" id="1.20.140.10">
    <property type="entry name" value="Butyryl-CoA Dehydrogenase, subunit A, domain 3"/>
    <property type="match status" value="1"/>
</dbReference>
<comment type="cofactor">
    <cofactor evidence="1 5">
        <name>FAD</name>
        <dbReference type="ChEBI" id="CHEBI:57692"/>
    </cofactor>
</comment>
<feature type="domain" description="Acyl-CoA dehydrogenase/oxidase N-terminal" evidence="8">
    <location>
        <begin position="22"/>
        <end position="108"/>
    </location>
</feature>
<comment type="caution">
    <text evidence="9">The sequence shown here is derived from an EMBL/GenBank/DDBJ whole genome shotgun (WGS) entry which is preliminary data.</text>
</comment>
<evidence type="ECO:0000256" key="3">
    <source>
        <dbReference type="ARBA" id="ARBA00022630"/>
    </source>
</evidence>
<comment type="similarity">
    <text evidence="2 5">Belongs to the acyl-CoA dehydrogenase family.</text>
</comment>
<dbReference type="PANTHER" id="PTHR43884">
    <property type="entry name" value="ACYL-COA DEHYDROGENASE"/>
    <property type="match status" value="1"/>
</dbReference>
<dbReference type="Pfam" id="PF02770">
    <property type="entry name" value="Acyl-CoA_dh_M"/>
    <property type="match status" value="1"/>
</dbReference>
<dbReference type="Proteomes" id="UP001596977">
    <property type="component" value="Unassembled WGS sequence"/>
</dbReference>
<dbReference type="GO" id="GO:0016491">
    <property type="term" value="F:oxidoreductase activity"/>
    <property type="evidence" value="ECO:0007669"/>
    <property type="project" value="UniProtKB-KW"/>
</dbReference>
<evidence type="ECO:0000259" key="8">
    <source>
        <dbReference type="Pfam" id="PF02771"/>
    </source>
</evidence>
<evidence type="ECO:0000259" key="6">
    <source>
        <dbReference type="Pfam" id="PF00441"/>
    </source>
</evidence>
<dbReference type="Gene3D" id="1.10.540.10">
    <property type="entry name" value="Acyl-CoA dehydrogenase/oxidase, N-terminal domain"/>
    <property type="match status" value="1"/>
</dbReference>
<feature type="domain" description="Acyl-CoA dehydrogenase/oxidase C-terminal" evidence="6">
    <location>
        <begin position="220"/>
        <end position="368"/>
    </location>
</feature>
<evidence type="ECO:0000256" key="1">
    <source>
        <dbReference type="ARBA" id="ARBA00001974"/>
    </source>
</evidence>
<protein>
    <submittedName>
        <fullName evidence="9">Acyl-CoA dehydrogenase family protein</fullName>
        <ecNumber evidence="9">1.-.-.-</ecNumber>
    </submittedName>
</protein>
<feature type="domain" description="Acyl-CoA oxidase/dehydrogenase middle" evidence="7">
    <location>
        <begin position="113"/>
        <end position="208"/>
    </location>
</feature>
<dbReference type="Gene3D" id="2.40.110.10">
    <property type="entry name" value="Butyryl-CoA Dehydrogenase, subunit A, domain 2"/>
    <property type="match status" value="1"/>
</dbReference>
<evidence type="ECO:0000313" key="10">
    <source>
        <dbReference type="Proteomes" id="UP001596977"/>
    </source>
</evidence>
<keyword evidence="4 5" id="KW-0274">FAD</keyword>
<evidence type="ECO:0000256" key="2">
    <source>
        <dbReference type="ARBA" id="ARBA00009347"/>
    </source>
</evidence>
<dbReference type="EC" id="1.-.-.-" evidence="9"/>
<keyword evidence="5 9" id="KW-0560">Oxidoreductase</keyword>
<evidence type="ECO:0000256" key="5">
    <source>
        <dbReference type="RuleBase" id="RU362125"/>
    </source>
</evidence>
<gene>
    <name evidence="9" type="ORF">ACFQ1E_11455</name>
</gene>
<dbReference type="SUPFAM" id="SSF47203">
    <property type="entry name" value="Acyl-CoA dehydrogenase C-terminal domain-like"/>
    <property type="match status" value="1"/>
</dbReference>
<dbReference type="SUPFAM" id="SSF56645">
    <property type="entry name" value="Acyl-CoA dehydrogenase NM domain-like"/>
    <property type="match status" value="1"/>
</dbReference>
<dbReference type="InterPro" id="IPR009075">
    <property type="entry name" value="AcylCo_DH/oxidase_C"/>
</dbReference>
<evidence type="ECO:0000313" key="9">
    <source>
        <dbReference type="EMBL" id="MFD0946956.1"/>
    </source>
</evidence>
<dbReference type="Pfam" id="PF02771">
    <property type="entry name" value="Acyl-CoA_dh_N"/>
    <property type="match status" value="1"/>
</dbReference>
<proteinExistence type="inferred from homology"/>
<keyword evidence="10" id="KW-1185">Reference proteome</keyword>
<dbReference type="InterPro" id="IPR013786">
    <property type="entry name" value="AcylCoA_DH/ox_N"/>
</dbReference>
<dbReference type="InterPro" id="IPR006091">
    <property type="entry name" value="Acyl-CoA_Oxase/DH_mid-dom"/>
</dbReference>
<keyword evidence="3 5" id="KW-0285">Flavoprotein</keyword>
<dbReference type="InterPro" id="IPR009100">
    <property type="entry name" value="AcylCoA_DH/oxidase_NM_dom_sf"/>
</dbReference>
<dbReference type="Pfam" id="PF00441">
    <property type="entry name" value="Acyl-CoA_dh_1"/>
    <property type="match status" value="1"/>
</dbReference>
<dbReference type="InterPro" id="IPR046373">
    <property type="entry name" value="Acyl-CoA_Oxase/DH_mid-dom_sf"/>
</dbReference>
<name>A0ABW3HBG3_9SPHN</name>
<dbReference type="InterPro" id="IPR036250">
    <property type="entry name" value="AcylCo_DH-like_C"/>
</dbReference>
<dbReference type="InterPro" id="IPR037069">
    <property type="entry name" value="AcylCoA_DH/ox_N_sf"/>
</dbReference>
<dbReference type="EMBL" id="JBHTJG010000005">
    <property type="protein sequence ID" value="MFD0946956.1"/>
    <property type="molecule type" value="Genomic_DNA"/>
</dbReference>
<reference evidence="10" key="1">
    <citation type="journal article" date="2019" name="Int. J. Syst. Evol. Microbiol.">
        <title>The Global Catalogue of Microorganisms (GCM) 10K type strain sequencing project: providing services to taxonomists for standard genome sequencing and annotation.</title>
        <authorList>
            <consortium name="The Broad Institute Genomics Platform"/>
            <consortium name="The Broad Institute Genome Sequencing Center for Infectious Disease"/>
            <person name="Wu L."/>
            <person name="Ma J."/>
        </authorList>
    </citation>
    <scope>NUCLEOTIDE SEQUENCE [LARGE SCALE GENOMIC DNA]</scope>
    <source>
        <strain evidence="10">CCUG 62982</strain>
    </source>
</reference>